<dbReference type="Proteomes" id="UP000318141">
    <property type="component" value="Unassembled WGS sequence"/>
</dbReference>
<comment type="similarity">
    <text evidence="2">Belongs to the NAD(P)-dependent epimerase/dehydratase family.</text>
</comment>
<feature type="domain" description="NAD-dependent epimerase/dehydratase" evidence="3">
    <location>
        <begin position="4"/>
        <end position="245"/>
    </location>
</feature>
<keyword evidence="5" id="KW-1185">Reference proteome</keyword>
<dbReference type="PANTHER" id="PTHR43000">
    <property type="entry name" value="DTDP-D-GLUCOSE 4,6-DEHYDRATASE-RELATED"/>
    <property type="match status" value="1"/>
</dbReference>
<dbReference type="Gene3D" id="3.40.50.720">
    <property type="entry name" value="NAD(P)-binding Rossmann-like Domain"/>
    <property type="match status" value="1"/>
</dbReference>
<dbReference type="EMBL" id="VLJN01000001">
    <property type="protein sequence ID" value="TWG89300.1"/>
    <property type="molecule type" value="Genomic_DNA"/>
</dbReference>
<dbReference type="InterPro" id="IPR001509">
    <property type="entry name" value="Epimerase_deHydtase"/>
</dbReference>
<evidence type="ECO:0000259" key="3">
    <source>
        <dbReference type="Pfam" id="PF01370"/>
    </source>
</evidence>
<evidence type="ECO:0000313" key="4">
    <source>
        <dbReference type="EMBL" id="TWG89300.1"/>
    </source>
</evidence>
<reference evidence="4 5" key="1">
    <citation type="submission" date="2019-07" db="EMBL/GenBank/DDBJ databases">
        <title>Genome sequencing of lignin-degrading bacterial isolates.</title>
        <authorList>
            <person name="Gladden J."/>
        </authorList>
    </citation>
    <scope>NUCLEOTIDE SEQUENCE [LARGE SCALE GENOMIC DNA]</scope>
    <source>
        <strain evidence="4 5">J11</strain>
    </source>
</reference>
<protein>
    <submittedName>
        <fullName evidence="4">UDP-glucuronate 4-epimerase</fullName>
    </submittedName>
</protein>
<dbReference type="OrthoDB" id="9779902at2"/>
<sequence>MTTFITGSSGFVGLAVAEHLLAAGETVIGFDRSAPRESALHAFGALPGRFVALTGDVCNLDALRDAMREHRPTRLVTLAAITADAARERAMPQAIFDVNVGGVLAAVTAAADAGVGRIVHGSSGSVYGSSGRASHRLVEDQTPLVPEGLYGISKRAAEDAAMRLATLRGVPLVIGRLGTCFGPWEADSGVRDTLSAPLQALDRARRGQSAILPRAGRRDWLYVRDAAAALCALLDAPSLAHARYNLTAGFEWSIADWCTRLAQRYPAFAWRIAQEGETPNIDYYADYDRASMDSARLRADTGFAPRFDLDEALADFHRWIDATDAGAATRGKP</sequence>
<evidence type="ECO:0000313" key="5">
    <source>
        <dbReference type="Proteomes" id="UP000318141"/>
    </source>
</evidence>
<dbReference type="SUPFAM" id="SSF51735">
    <property type="entry name" value="NAD(P)-binding Rossmann-fold domains"/>
    <property type="match status" value="1"/>
</dbReference>
<accession>A0A562BWW1</accession>
<organism evidence="4 5">
    <name type="scientific">Cupriavidus gilardii J11</name>
    <dbReference type="NCBI Taxonomy" id="936133"/>
    <lineage>
        <taxon>Bacteria</taxon>
        <taxon>Pseudomonadati</taxon>
        <taxon>Pseudomonadota</taxon>
        <taxon>Betaproteobacteria</taxon>
        <taxon>Burkholderiales</taxon>
        <taxon>Burkholderiaceae</taxon>
        <taxon>Cupriavidus</taxon>
    </lineage>
</organism>
<evidence type="ECO:0000256" key="1">
    <source>
        <dbReference type="ARBA" id="ARBA00005125"/>
    </source>
</evidence>
<dbReference type="Pfam" id="PF01370">
    <property type="entry name" value="Epimerase"/>
    <property type="match status" value="1"/>
</dbReference>
<evidence type="ECO:0000256" key="2">
    <source>
        <dbReference type="ARBA" id="ARBA00007637"/>
    </source>
</evidence>
<dbReference type="AlphaFoldDB" id="A0A562BWW1"/>
<proteinExistence type="inferred from homology"/>
<name>A0A562BWW1_9BURK</name>
<gene>
    <name evidence="4" type="ORF">L602_000100001900</name>
</gene>
<comment type="pathway">
    <text evidence="1">Bacterial outer membrane biogenesis; LPS O-antigen biosynthesis.</text>
</comment>
<comment type="caution">
    <text evidence="4">The sequence shown here is derived from an EMBL/GenBank/DDBJ whole genome shotgun (WGS) entry which is preliminary data.</text>
</comment>
<dbReference type="InterPro" id="IPR036291">
    <property type="entry name" value="NAD(P)-bd_dom_sf"/>
</dbReference>